<dbReference type="InterPro" id="IPR050300">
    <property type="entry name" value="GDXG_lipolytic_enzyme"/>
</dbReference>
<feature type="domain" description="Alpha/beta hydrolase fold-3" evidence="4">
    <location>
        <begin position="80"/>
        <end position="279"/>
    </location>
</feature>
<dbReference type="InterPro" id="IPR029058">
    <property type="entry name" value="AB_hydrolase_fold"/>
</dbReference>
<protein>
    <submittedName>
        <fullName evidence="5">Acetyl esterase/lipase</fullName>
    </submittedName>
</protein>
<dbReference type="OrthoDB" id="9806180at2"/>
<dbReference type="STRING" id="1076937.SAMN04488120_11443"/>
<dbReference type="InterPro" id="IPR033140">
    <property type="entry name" value="Lipase_GDXG_put_SER_AS"/>
</dbReference>
<evidence type="ECO:0000313" key="5">
    <source>
        <dbReference type="EMBL" id="SFF63159.1"/>
    </source>
</evidence>
<dbReference type="Gene3D" id="3.40.50.1820">
    <property type="entry name" value="alpha/beta hydrolase"/>
    <property type="match status" value="1"/>
</dbReference>
<dbReference type="AlphaFoldDB" id="A0A1I2KA27"/>
<accession>A0A1I2KA27</accession>
<dbReference type="SUPFAM" id="SSF53474">
    <property type="entry name" value="alpha/beta-Hydrolases"/>
    <property type="match status" value="1"/>
</dbReference>
<dbReference type="PANTHER" id="PTHR48081:SF30">
    <property type="entry name" value="ACETYL-HYDROLASE LIPR-RELATED"/>
    <property type="match status" value="1"/>
</dbReference>
<proteinExistence type="inferred from homology"/>
<dbReference type="RefSeq" id="WP_159431166.1">
    <property type="nucleotide sequence ID" value="NZ_FOOC01000014.1"/>
</dbReference>
<organism evidence="5 6">
    <name type="scientific">Fontimonas thermophila</name>
    <dbReference type="NCBI Taxonomy" id="1076937"/>
    <lineage>
        <taxon>Bacteria</taxon>
        <taxon>Pseudomonadati</taxon>
        <taxon>Pseudomonadota</taxon>
        <taxon>Gammaproteobacteria</taxon>
        <taxon>Nevskiales</taxon>
        <taxon>Nevskiaceae</taxon>
        <taxon>Fontimonas</taxon>
    </lineage>
</organism>
<dbReference type="Pfam" id="PF07859">
    <property type="entry name" value="Abhydrolase_3"/>
    <property type="match status" value="1"/>
</dbReference>
<gene>
    <name evidence="5" type="ORF">SAMN04488120_11443</name>
</gene>
<dbReference type="PROSITE" id="PS01174">
    <property type="entry name" value="LIPASE_GDXG_SER"/>
    <property type="match status" value="1"/>
</dbReference>
<evidence type="ECO:0000256" key="2">
    <source>
        <dbReference type="ARBA" id="ARBA00022801"/>
    </source>
</evidence>
<keyword evidence="2" id="KW-0378">Hydrolase</keyword>
<dbReference type="PANTHER" id="PTHR48081">
    <property type="entry name" value="AB HYDROLASE SUPERFAMILY PROTEIN C4A8.06C"/>
    <property type="match status" value="1"/>
</dbReference>
<evidence type="ECO:0000313" key="6">
    <source>
        <dbReference type="Proteomes" id="UP000199771"/>
    </source>
</evidence>
<keyword evidence="6" id="KW-1185">Reference proteome</keyword>
<evidence type="ECO:0000259" key="4">
    <source>
        <dbReference type="Pfam" id="PF07859"/>
    </source>
</evidence>
<feature type="active site" evidence="3">
    <location>
        <position position="154"/>
    </location>
</feature>
<dbReference type="Proteomes" id="UP000199771">
    <property type="component" value="Unassembled WGS sequence"/>
</dbReference>
<dbReference type="GO" id="GO:0004806">
    <property type="term" value="F:triacylglycerol lipase activity"/>
    <property type="evidence" value="ECO:0007669"/>
    <property type="project" value="TreeGrafter"/>
</dbReference>
<evidence type="ECO:0000256" key="1">
    <source>
        <dbReference type="ARBA" id="ARBA00010515"/>
    </source>
</evidence>
<evidence type="ECO:0000256" key="3">
    <source>
        <dbReference type="PROSITE-ProRule" id="PRU10038"/>
    </source>
</evidence>
<dbReference type="EMBL" id="FOOC01000014">
    <property type="protein sequence ID" value="SFF63159.1"/>
    <property type="molecule type" value="Genomic_DNA"/>
</dbReference>
<sequence length="305" mass="32825">MNTFARPSLRSHLLRLAVRWLIAPTVNGDAPVARRRQRLERIARLSRLPLPPCTRIESTTLRGVPADWVRNPRVGHPRTVLYFHGGAYALGSPQVYREFAAHLARAWQAAVALVDYRLAPEHPYPAAAKDALNAYQALLEQGIPAQTIVIAGDSAGGGLTLACALQARDGGLPLPAALVLFSPWVDLAVGGESARRMGRDDMLDAQRLRAAGADYLAGAPADTPLASPLFADLRGLPRTLTVVTDHEILYDDAVRLHDALIKSGSPSELRVYQGLWHVWPLFAGKLPEADAALADAAAFLARGAA</sequence>
<comment type="similarity">
    <text evidence="1">Belongs to the 'GDXG' lipolytic enzyme family.</text>
</comment>
<reference evidence="5 6" key="1">
    <citation type="submission" date="2016-10" db="EMBL/GenBank/DDBJ databases">
        <authorList>
            <person name="de Groot N.N."/>
        </authorList>
    </citation>
    <scope>NUCLEOTIDE SEQUENCE [LARGE SCALE GENOMIC DNA]</scope>
    <source>
        <strain evidence="5 6">DSM 23609</strain>
    </source>
</reference>
<name>A0A1I2KA27_9GAMM</name>
<dbReference type="InterPro" id="IPR013094">
    <property type="entry name" value="AB_hydrolase_3"/>
</dbReference>